<dbReference type="EMBL" id="JAPFCC010000001">
    <property type="protein sequence ID" value="MCW7551404.1"/>
    <property type="molecule type" value="Genomic_DNA"/>
</dbReference>
<dbReference type="InterPro" id="IPR013099">
    <property type="entry name" value="K_chnl_dom"/>
</dbReference>
<accession>A0ABT3MPV5</accession>
<keyword evidence="4" id="KW-1185">Reference proteome</keyword>
<dbReference type="PANTHER" id="PTHR14136">
    <property type="entry name" value="BTB_POZ DOMAIN-CONTAINING PROTEIN KCTD9"/>
    <property type="match status" value="1"/>
</dbReference>
<dbReference type="Gene3D" id="1.10.287.70">
    <property type="match status" value="1"/>
</dbReference>
<comment type="caution">
    <text evidence="3">The sequence shown here is derived from an EMBL/GenBank/DDBJ whole genome shotgun (WGS) entry which is preliminary data.</text>
</comment>
<dbReference type="Pfam" id="PF07885">
    <property type="entry name" value="Ion_trans_2"/>
    <property type="match status" value="1"/>
</dbReference>
<evidence type="ECO:0000259" key="2">
    <source>
        <dbReference type="Pfam" id="PF07885"/>
    </source>
</evidence>
<protein>
    <submittedName>
        <fullName evidence="3">Pentapeptide repeat-containing protein</fullName>
    </submittedName>
</protein>
<proteinExistence type="predicted"/>
<dbReference type="PANTHER" id="PTHR14136:SF17">
    <property type="entry name" value="BTB_POZ DOMAIN-CONTAINING PROTEIN KCTD9"/>
    <property type="match status" value="1"/>
</dbReference>
<keyword evidence="1" id="KW-1133">Transmembrane helix</keyword>
<organism evidence="3 4">
    <name type="scientific">Endozoicomonas gorgoniicola</name>
    <dbReference type="NCBI Taxonomy" id="1234144"/>
    <lineage>
        <taxon>Bacteria</taxon>
        <taxon>Pseudomonadati</taxon>
        <taxon>Pseudomonadota</taxon>
        <taxon>Gammaproteobacteria</taxon>
        <taxon>Oceanospirillales</taxon>
        <taxon>Endozoicomonadaceae</taxon>
        <taxon>Endozoicomonas</taxon>
    </lineage>
</organism>
<dbReference type="InterPro" id="IPR051082">
    <property type="entry name" value="Pentapeptide-BTB/POZ_domain"/>
</dbReference>
<dbReference type="InterPro" id="IPR001646">
    <property type="entry name" value="5peptide_repeat"/>
</dbReference>
<dbReference type="Proteomes" id="UP001209854">
    <property type="component" value="Unassembled WGS sequence"/>
</dbReference>
<name>A0ABT3MPV5_9GAMM</name>
<feature type="domain" description="Potassium channel" evidence="2">
    <location>
        <begin position="241"/>
        <end position="326"/>
    </location>
</feature>
<gene>
    <name evidence="3" type="ORF">NX722_01855</name>
</gene>
<dbReference type="Pfam" id="PF00805">
    <property type="entry name" value="Pentapeptide"/>
    <property type="match status" value="1"/>
</dbReference>
<evidence type="ECO:0000313" key="4">
    <source>
        <dbReference type="Proteomes" id="UP001209854"/>
    </source>
</evidence>
<evidence type="ECO:0000313" key="3">
    <source>
        <dbReference type="EMBL" id="MCW7551404.1"/>
    </source>
</evidence>
<dbReference type="Gene3D" id="2.160.20.80">
    <property type="entry name" value="E3 ubiquitin-protein ligase SopA"/>
    <property type="match status" value="1"/>
</dbReference>
<reference evidence="3 4" key="1">
    <citation type="submission" date="2022-10" db="EMBL/GenBank/DDBJ databases">
        <title>High-quality genome sequences of two octocoral-associated bacteria, Endozoicomonas euniceicola EF212 and Endozoicomonas gorgoniicola PS125.</title>
        <authorList>
            <person name="Chiou Y.-J."/>
            <person name="Chen Y.-H."/>
        </authorList>
    </citation>
    <scope>NUCLEOTIDE SEQUENCE [LARGE SCALE GENOMIC DNA]</scope>
    <source>
        <strain evidence="3 4">PS125</strain>
    </source>
</reference>
<evidence type="ECO:0000256" key="1">
    <source>
        <dbReference type="SAM" id="Phobius"/>
    </source>
</evidence>
<keyword evidence="1" id="KW-0812">Transmembrane</keyword>
<feature type="transmembrane region" description="Helical" evidence="1">
    <location>
        <begin position="302"/>
        <end position="322"/>
    </location>
</feature>
<dbReference type="SUPFAM" id="SSF141571">
    <property type="entry name" value="Pentapeptide repeat-like"/>
    <property type="match status" value="1"/>
</dbReference>
<dbReference type="SUPFAM" id="SSF81324">
    <property type="entry name" value="Voltage-gated potassium channels"/>
    <property type="match status" value="1"/>
</dbReference>
<feature type="transmembrane region" description="Helical" evidence="1">
    <location>
        <begin position="232"/>
        <end position="252"/>
    </location>
</feature>
<sequence>MNSEDLHCAYKGSSGSGCDGKVVSGSTFCFWHCPDIDKSGMELTKRLEKRARTGRPMEGFLLKGANLENVNLVNHDGEPYRLTGADLNRANLHKAHLYQVSLLQCNLLKANLSGANLHFTDLSGCNLLGVNFKQARLDEVYWGDRLLQERLGYEQQRSHQHESAQSLFQEAEEVARNIRRNCESQGLFAIAGDFFYREMVIRRQRYPKWSYDRGLSLLVDLISGYGEKPRRVISFAAGLIILFSFIYLLFGVQEGERLIQYSPDQSFLVNARTWLDTLYYSVVTFTTLGYGDITPVGISRLFAALEAFTGSFSMALFVVVFVKKMSR</sequence>
<dbReference type="RefSeq" id="WP_262566460.1">
    <property type="nucleotide sequence ID" value="NZ_JAPFCC010000001.1"/>
</dbReference>
<keyword evidence="1" id="KW-0472">Membrane</keyword>